<dbReference type="SUPFAM" id="SSF51344">
    <property type="entry name" value="Epsilon subunit of F1F0-ATP synthase N-terminal domain"/>
    <property type="match status" value="1"/>
</dbReference>
<keyword evidence="7 10" id="KW-0472">Membrane</keyword>
<dbReference type="STRING" id="1560234.SP90_10025"/>
<dbReference type="Gene3D" id="1.20.5.440">
    <property type="entry name" value="ATP synthase delta/epsilon subunit, C-terminal domain"/>
    <property type="match status" value="1"/>
</dbReference>
<dbReference type="InterPro" id="IPR001469">
    <property type="entry name" value="ATP_synth_F1_dsu/esu"/>
</dbReference>
<reference evidence="14 15" key="1">
    <citation type="submission" date="2015-01" db="EMBL/GenBank/DDBJ databases">
        <title>Desulfovibrio sp. JC271 draft genome sequence.</title>
        <authorList>
            <person name="Shivani Y."/>
            <person name="Subhash Y."/>
            <person name="Sasikala C."/>
            <person name="Ramana C.V."/>
        </authorList>
    </citation>
    <scope>NUCLEOTIDE SEQUENCE [LARGE SCALE GENOMIC DNA]</scope>
    <source>
        <strain evidence="14 15">JC271</strain>
    </source>
</reference>
<feature type="domain" description="ATP synthase epsilon subunit C-terminal" evidence="12">
    <location>
        <begin position="87"/>
        <end position="129"/>
    </location>
</feature>
<keyword evidence="15" id="KW-1185">Reference proteome</keyword>
<keyword evidence="10" id="KW-0375">Hydrogen ion transport</keyword>
<organism evidence="14 15">
    <name type="scientific">Halodesulfovibrio spirochaetisodalis</name>
    <dbReference type="NCBI Taxonomy" id="1560234"/>
    <lineage>
        <taxon>Bacteria</taxon>
        <taxon>Pseudomonadati</taxon>
        <taxon>Thermodesulfobacteriota</taxon>
        <taxon>Desulfovibrionia</taxon>
        <taxon>Desulfovibrionales</taxon>
        <taxon>Desulfovibrionaceae</taxon>
        <taxon>Halodesulfovibrio</taxon>
    </lineage>
</organism>
<evidence type="ECO:0000256" key="3">
    <source>
        <dbReference type="ARBA" id="ARBA00005712"/>
    </source>
</evidence>
<dbReference type="SUPFAM" id="SSF46604">
    <property type="entry name" value="Epsilon subunit of F1F0-ATP synthase C-terminal domain"/>
    <property type="match status" value="1"/>
</dbReference>
<comment type="caution">
    <text evidence="14">The sequence shown here is derived from an EMBL/GenBank/DDBJ whole genome shotgun (WGS) entry which is preliminary data.</text>
</comment>
<evidence type="ECO:0000256" key="9">
    <source>
        <dbReference type="ARBA" id="ARBA00023310"/>
    </source>
</evidence>
<evidence type="ECO:0000259" key="12">
    <source>
        <dbReference type="Pfam" id="PF00401"/>
    </source>
</evidence>
<dbReference type="PANTHER" id="PTHR13822:SF10">
    <property type="entry name" value="ATP SYNTHASE EPSILON CHAIN, CHLOROPLASTIC"/>
    <property type="match status" value="1"/>
</dbReference>
<feature type="domain" description="ATP synthase F1 complex delta/epsilon subunit N-terminal" evidence="13">
    <location>
        <begin position="5"/>
        <end position="83"/>
    </location>
</feature>
<dbReference type="RefSeq" id="WP_066855306.1">
    <property type="nucleotide sequence ID" value="NZ_JXMS01000016.1"/>
</dbReference>
<dbReference type="InterPro" id="IPR020547">
    <property type="entry name" value="ATP_synth_F1_esu_C"/>
</dbReference>
<dbReference type="Pfam" id="PF02823">
    <property type="entry name" value="ATP-synt_DE_N"/>
    <property type="match status" value="1"/>
</dbReference>
<dbReference type="EMBL" id="JXMS01000016">
    <property type="protein sequence ID" value="OBQ50245.1"/>
    <property type="molecule type" value="Genomic_DNA"/>
</dbReference>
<dbReference type="NCBIfam" id="TIGR01216">
    <property type="entry name" value="ATP_synt_epsi"/>
    <property type="match status" value="1"/>
</dbReference>
<comment type="function">
    <text evidence="1 10">Produces ATP from ADP in the presence of a proton gradient across the membrane.</text>
</comment>
<dbReference type="GO" id="GO:0005524">
    <property type="term" value="F:ATP binding"/>
    <property type="evidence" value="ECO:0007669"/>
    <property type="project" value="UniProtKB-UniRule"/>
</dbReference>
<protein>
    <recommendedName>
        <fullName evidence="10">ATP synthase epsilon chain</fullName>
    </recommendedName>
    <alternativeName>
        <fullName evidence="10">ATP synthase F1 sector epsilon subunit</fullName>
    </alternativeName>
    <alternativeName>
        <fullName evidence="10">F-ATPase epsilon subunit</fullName>
    </alternativeName>
</protein>
<dbReference type="InterPro" id="IPR036794">
    <property type="entry name" value="ATP_F1_dsu/esu_C_sf"/>
</dbReference>
<keyword evidence="8 10" id="KW-0139">CF(1)</keyword>
<gene>
    <name evidence="10 14" type="primary">atpC</name>
    <name evidence="14" type="ORF">SP90_10025</name>
</gene>
<sequence>MENTLRLEIVTPDRLVLSEDVDYVGAPGFDGEFGILPNHIPFLAALQIGPLHYNVGGQTRYVFISGGFAEVSENKVTVLAEAAERAEDIDLGRARQAKERAEQRVSMDMDSVDYARARAALARSLHRLKMRGSE</sequence>
<evidence type="ECO:0000313" key="14">
    <source>
        <dbReference type="EMBL" id="OBQ50245.1"/>
    </source>
</evidence>
<dbReference type="GO" id="GO:0016787">
    <property type="term" value="F:hydrolase activity"/>
    <property type="evidence" value="ECO:0007669"/>
    <property type="project" value="UniProtKB-KW"/>
</dbReference>
<evidence type="ECO:0000259" key="13">
    <source>
        <dbReference type="Pfam" id="PF02823"/>
    </source>
</evidence>
<dbReference type="InterPro" id="IPR020546">
    <property type="entry name" value="ATP_synth_F1_dsu/esu_N"/>
</dbReference>
<proteinExistence type="inferred from homology"/>
<dbReference type="GO" id="GO:0046933">
    <property type="term" value="F:proton-transporting ATP synthase activity, rotational mechanism"/>
    <property type="evidence" value="ECO:0007669"/>
    <property type="project" value="UniProtKB-UniRule"/>
</dbReference>
<dbReference type="NCBIfam" id="NF009980">
    <property type="entry name" value="PRK13446.1"/>
    <property type="match status" value="1"/>
</dbReference>
<keyword evidence="6 10" id="KW-0406">Ion transport</keyword>
<accession>A0A1B7XBV5</accession>
<evidence type="ECO:0000256" key="1">
    <source>
        <dbReference type="ARBA" id="ARBA00003543"/>
    </source>
</evidence>
<dbReference type="HAMAP" id="MF_00530">
    <property type="entry name" value="ATP_synth_epsil_bac"/>
    <property type="match status" value="1"/>
</dbReference>
<evidence type="ECO:0000256" key="11">
    <source>
        <dbReference type="RuleBase" id="RU003656"/>
    </source>
</evidence>
<evidence type="ECO:0000313" key="15">
    <source>
        <dbReference type="Proteomes" id="UP000091979"/>
    </source>
</evidence>
<dbReference type="Gene3D" id="2.60.15.10">
    <property type="entry name" value="F0F1 ATP synthase delta/epsilon subunit, N-terminal"/>
    <property type="match status" value="1"/>
</dbReference>
<comment type="subcellular location">
    <subcellularLocation>
        <location evidence="2 10">Cell membrane</location>
        <topology evidence="2 10">Peripheral membrane protein</topology>
    </subcellularLocation>
</comment>
<dbReference type="AlphaFoldDB" id="A0A1B7XBV5"/>
<dbReference type="OrthoDB" id="9799969at2"/>
<dbReference type="CDD" id="cd12152">
    <property type="entry name" value="F1-ATPase_delta"/>
    <property type="match status" value="1"/>
</dbReference>
<comment type="subunit">
    <text evidence="4 10 11">F-type ATPases have 2 components, CF(1) - the catalytic core - and CF(0) - the membrane proton channel. CF(1) has five subunits: alpha(3), beta(3), gamma(1), delta(1), epsilon(1). CF(0) has three main subunits: a, b and c.</text>
</comment>
<keyword evidence="10" id="KW-1003">Cell membrane</keyword>
<keyword evidence="9 10" id="KW-0066">ATP synthesis</keyword>
<dbReference type="PATRIC" id="fig|1560234.3.peg.841"/>
<evidence type="ECO:0000256" key="7">
    <source>
        <dbReference type="ARBA" id="ARBA00023136"/>
    </source>
</evidence>
<evidence type="ECO:0000256" key="10">
    <source>
        <dbReference type="HAMAP-Rule" id="MF_00530"/>
    </source>
</evidence>
<comment type="similarity">
    <text evidence="3 10 11">Belongs to the ATPase epsilon chain family.</text>
</comment>
<evidence type="ECO:0000256" key="6">
    <source>
        <dbReference type="ARBA" id="ARBA00023065"/>
    </source>
</evidence>
<dbReference type="Proteomes" id="UP000091979">
    <property type="component" value="Unassembled WGS sequence"/>
</dbReference>
<dbReference type="GO" id="GO:0005886">
    <property type="term" value="C:plasma membrane"/>
    <property type="evidence" value="ECO:0007669"/>
    <property type="project" value="UniProtKB-SubCell"/>
</dbReference>
<keyword evidence="5 10" id="KW-0813">Transport</keyword>
<evidence type="ECO:0000256" key="8">
    <source>
        <dbReference type="ARBA" id="ARBA00023196"/>
    </source>
</evidence>
<dbReference type="GO" id="GO:0045259">
    <property type="term" value="C:proton-transporting ATP synthase complex"/>
    <property type="evidence" value="ECO:0007669"/>
    <property type="project" value="UniProtKB-KW"/>
</dbReference>
<evidence type="ECO:0000256" key="2">
    <source>
        <dbReference type="ARBA" id="ARBA00004202"/>
    </source>
</evidence>
<keyword evidence="14" id="KW-0378">Hydrolase</keyword>
<evidence type="ECO:0000256" key="4">
    <source>
        <dbReference type="ARBA" id="ARBA00011648"/>
    </source>
</evidence>
<dbReference type="InterPro" id="IPR036771">
    <property type="entry name" value="ATPsynth_dsu/esu_N"/>
</dbReference>
<name>A0A1B7XBV5_9BACT</name>
<dbReference type="PANTHER" id="PTHR13822">
    <property type="entry name" value="ATP SYNTHASE DELTA/EPSILON CHAIN"/>
    <property type="match status" value="1"/>
</dbReference>
<evidence type="ECO:0000256" key="5">
    <source>
        <dbReference type="ARBA" id="ARBA00022448"/>
    </source>
</evidence>
<dbReference type="Pfam" id="PF00401">
    <property type="entry name" value="ATP-synt_DE"/>
    <property type="match status" value="1"/>
</dbReference>